<evidence type="ECO:0000313" key="1">
    <source>
        <dbReference type="EMBL" id="HIQ97292.1"/>
    </source>
</evidence>
<comment type="caution">
    <text evidence="1">The sequence shown here is derived from an EMBL/GenBank/DDBJ whole genome shotgun (WGS) entry which is preliminary data.</text>
</comment>
<dbReference type="Proteomes" id="UP000886886">
    <property type="component" value="Unassembled WGS sequence"/>
</dbReference>
<reference evidence="1" key="1">
    <citation type="submission" date="2020-10" db="EMBL/GenBank/DDBJ databases">
        <authorList>
            <person name="Gilroy R."/>
        </authorList>
    </citation>
    <scope>NUCLEOTIDE SEQUENCE</scope>
    <source>
        <strain evidence="1">ChiSjej3B21-11622</strain>
    </source>
</reference>
<name>A0A9D0ZWH4_9FIRM</name>
<reference evidence="1" key="2">
    <citation type="journal article" date="2021" name="PeerJ">
        <title>Extensive microbial diversity within the chicken gut microbiome revealed by metagenomics and culture.</title>
        <authorList>
            <person name="Gilroy R."/>
            <person name="Ravi A."/>
            <person name="Getino M."/>
            <person name="Pursley I."/>
            <person name="Horton D.L."/>
            <person name="Alikhan N.F."/>
            <person name="Baker D."/>
            <person name="Gharbi K."/>
            <person name="Hall N."/>
            <person name="Watson M."/>
            <person name="Adriaenssens E.M."/>
            <person name="Foster-Nyarko E."/>
            <person name="Jarju S."/>
            <person name="Secka A."/>
            <person name="Antonio M."/>
            <person name="Oren A."/>
            <person name="Chaudhuri R.R."/>
            <person name="La Ragione R."/>
            <person name="Hildebrand F."/>
            <person name="Pallen M.J."/>
        </authorList>
    </citation>
    <scope>NUCLEOTIDE SEQUENCE</scope>
    <source>
        <strain evidence="1">ChiSjej3B21-11622</strain>
    </source>
</reference>
<proteinExistence type="predicted"/>
<evidence type="ECO:0000313" key="2">
    <source>
        <dbReference type="Proteomes" id="UP000886886"/>
    </source>
</evidence>
<sequence>MLNSLDEQFLTTSQEDKKLQIALSRYFSSAQLSPECQERYEAYLKKRLRPCMLKLLEIGDFSRFVSFAETGWMNEKLYQEAILKSADLGKSEITVYLLRNQKRLSVRTAENLALDF</sequence>
<dbReference type="AlphaFoldDB" id="A0A9D0ZWH4"/>
<accession>A0A9D0ZWH4</accession>
<organism evidence="1 2">
    <name type="scientific">Candidatus Limivivens merdigallinarum</name>
    <dbReference type="NCBI Taxonomy" id="2840859"/>
    <lineage>
        <taxon>Bacteria</taxon>
        <taxon>Bacillati</taxon>
        <taxon>Bacillota</taxon>
        <taxon>Clostridia</taxon>
        <taxon>Lachnospirales</taxon>
        <taxon>Lachnospiraceae</taxon>
        <taxon>Lachnospiraceae incertae sedis</taxon>
        <taxon>Candidatus Limivivens</taxon>
    </lineage>
</organism>
<gene>
    <name evidence="1" type="ORF">IAB26_12100</name>
</gene>
<dbReference type="EMBL" id="DVFT01000177">
    <property type="protein sequence ID" value="HIQ97292.1"/>
    <property type="molecule type" value="Genomic_DNA"/>
</dbReference>
<protein>
    <submittedName>
        <fullName evidence="1">Uncharacterized protein</fullName>
    </submittedName>
</protein>